<organism evidence="10 11">
    <name type="scientific">Alloalcanivorax venustensis ISO4</name>
    <dbReference type="NCBI Taxonomy" id="1177184"/>
    <lineage>
        <taxon>Bacteria</taxon>
        <taxon>Pseudomonadati</taxon>
        <taxon>Pseudomonadota</taxon>
        <taxon>Gammaproteobacteria</taxon>
        <taxon>Oceanospirillales</taxon>
        <taxon>Alcanivoracaceae</taxon>
        <taxon>Alloalcanivorax</taxon>
    </lineage>
</organism>
<evidence type="ECO:0000256" key="8">
    <source>
        <dbReference type="PIRNR" id="PIRNR018472"/>
    </source>
</evidence>
<feature type="transmembrane region" description="Helical" evidence="9">
    <location>
        <begin position="6"/>
        <end position="27"/>
    </location>
</feature>
<proteinExistence type="inferred from homology"/>
<keyword evidence="5 8" id="KW-0133">Cell shape</keyword>
<feature type="transmembrane region" description="Helical" evidence="9">
    <location>
        <begin position="75"/>
        <end position="93"/>
    </location>
</feature>
<comment type="subcellular location">
    <subcellularLocation>
        <location evidence="8">Cell inner membrane</location>
    </subcellularLocation>
    <subcellularLocation>
        <location evidence="1">Cell membrane</location>
        <topology evidence="1">Multi-pass membrane protein</topology>
    </subcellularLocation>
</comment>
<reference evidence="10 11" key="1">
    <citation type="submission" date="2012-09" db="EMBL/GenBank/DDBJ databases">
        <title>Genome Sequence of alkane-degrading Bacterium Alcanivorax venustensis ISO4.</title>
        <authorList>
            <person name="Lai Q."/>
            <person name="Shao Z."/>
        </authorList>
    </citation>
    <scope>NUCLEOTIDE SEQUENCE [LARGE SCALE GENOMIC DNA]</scope>
    <source>
        <strain evidence="10 11">ISO4</strain>
    </source>
</reference>
<accession>A0ABS0AEJ6</accession>
<dbReference type="InterPro" id="IPR026034">
    <property type="entry name" value="MreD_proteobac"/>
</dbReference>
<dbReference type="EMBL" id="ARXR01000003">
    <property type="protein sequence ID" value="MBF5051921.1"/>
    <property type="molecule type" value="Genomic_DNA"/>
</dbReference>
<protein>
    <recommendedName>
        <fullName evidence="8">Rod shape-determining protein MreD</fullName>
    </recommendedName>
</protein>
<dbReference type="NCBIfam" id="TIGR03426">
    <property type="entry name" value="shape_MreD"/>
    <property type="match status" value="1"/>
</dbReference>
<dbReference type="InterPro" id="IPR007227">
    <property type="entry name" value="Cell_shape_determining_MreD"/>
</dbReference>
<keyword evidence="3 8" id="KW-1003">Cell membrane</keyword>
<feature type="transmembrane region" description="Helical" evidence="9">
    <location>
        <begin position="39"/>
        <end position="63"/>
    </location>
</feature>
<evidence type="ECO:0000256" key="1">
    <source>
        <dbReference type="ARBA" id="ARBA00004651"/>
    </source>
</evidence>
<evidence type="ECO:0000256" key="7">
    <source>
        <dbReference type="ARBA" id="ARBA00023136"/>
    </source>
</evidence>
<name>A0ABS0AEJ6_9GAMM</name>
<keyword evidence="4 9" id="KW-0812">Transmembrane</keyword>
<dbReference type="PIRSF" id="PIRSF018472">
    <property type="entry name" value="MreD_proteobac"/>
    <property type="match status" value="1"/>
</dbReference>
<dbReference type="PANTHER" id="PTHR37484:SF1">
    <property type="entry name" value="ROD SHAPE-DETERMINING PROTEIN MRED"/>
    <property type="match status" value="1"/>
</dbReference>
<dbReference type="PANTHER" id="PTHR37484">
    <property type="entry name" value="ROD SHAPE-DETERMINING PROTEIN MRED"/>
    <property type="match status" value="1"/>
</dbReference>
<gene>
    <name evidence="10" type="ORF">ISO4_00523</name>
</gene>
<evidence type="ECO:0000256" key="2">
    <source>
        <dbReference type="ARBA" id="ARBA00007776"/>
    </source>
</evidence>
<evidence type="ECO:0000256" key="4">
    <source>
        <dbReference type="ARBA" id="ARBA00022692"/>
    </source>
</evidence>
<feature type="transmembrane region" description="Helical" evidence="9">
    <location>
        <begin position="135"/>
        <end position="156"/>
    </location>
</feature>
<keyword evidence="11" id="KW-1185">Reference proteome</keyword>
<keyword evidence="6 9" id="KW-1133">Transmembrane helix</keyword>
<evidence type="ECO:0000313" key="10">
    <source>
        <dbReference type="EMBL" id="MBF5051921.1"/>
    </source>
</evidence>
<keyword evidence="7 8" id="KW-0472">Membrane</keyword>
<dbReference type="GeneID" id="99767700"/>
<evidence type="ECO:0000256" key="5">
    <source>
        <dbReference type="ARBA" id="ARBA00022960"/>
    </source>
</evidence>
<evidence type="ECO:0000256" key="9">
    <source>
        <dbReference type="SAM" id="Phobius"/>
    </source>
</evidence>
<comment type="similarity">
    <text evidence="2 8">Belongs to the MreD family.</text>
</comment>
<dbReference type="Pfam" id="PF04093">
    <property type="entry name" value="MreD"/>
    <property type="match status" value="1"/>
</dbReference>
<sequence>MMNNERPAGTGVILVTFVVAALLEVIPLNQTLDWVRPEWMLLVLLYWVLSLPHRIGVLWGFLVGLYLDVLVGATLGQWALSYAFGAYFMLAAYKRMRVFPLLQQSAVVFLLVGSANLIAYLVQESVGRTLYPPYTILYSAAASAVLWRPLCTALRWTQHRFLVR</sequence>
<evidence type="ECO:0000256" key="3">
    <source>
        <dbReference type="ARBA" id="ARBA00022475"/>
    </source>
</evidence>
<evidence type="ECO:0000256" key="6">
    <source>
        <dbReference type="ARBA" id="ARBA00022989"/>
    </source>
</evidence>
<dbReference type="Proteomes" id="UP000644441">
    <property type="component" value="Unassembled WGS sequence"/>
</dbReference>
<keyword evidence="8" id="KW-0997">Cell inner membrane</keyword>
<dbReference type="RefSeq" id="WP_228547871.1">
    <property type="nucleotide sequence ID" value="NZ_ARXR01000003.1"/>
</dbReference>
<feature type="transmembrane region" description="Helical" evidence="9">
    <location>
        <begin position="105"/>
        <end position="123"/>
    </location>
</feature>
<comment type="caution">
    <text evidence="10">The sequence shown here is derived from an EMBL/GenBank/DDBJ whole genome shotgun (WGS) entry which is preliminary data.</text>
</comment>
<evidence type="ECO:0000313" key="11">
    <source>
        <dbReference type="Proteomes" id="UP000644441"/>
    </source>
</evidence>
<comment type="function">
    <text evidence="8">Involved in formation of the rod shape of the cell. May also contribute to regulation of formation of penicillin-binding proteins.</text>
</comment>